<dbReference type="SMART" id="SM00490">
    <property type="entry name" value="HELICc"/>
    <property type="match status" value="1"/>
</dbReference>
<evidence type="ECO:0000313" key="11">
    <source>
        <dbReference type="EMBL" id="KAF5321238.1"/>
    </source>
</evidence>
<evidence type="ECO:0000259" key="10">
    <source>
        <dbReference type="PROSITE" id="PS51194"/>
    </source>
</evidence>
<keyword evidence="3 6" id="KW-0347">Helicase</keyword>
<dbReference type="SUPFAM" id="SSF52540">
    <property type="entry name" value="P-loop containing nucleoside triphosphate hydrolases"/>
    <property type="match status" value="1"/>
</dbReference>
<dbReference type="SMART" id="SM00487">
    <property type="entry name" value="DEXDc"/>
    <property type="match status" value="1"/>
</dbReference>
<feature type="compositionally biased region" description="Gly residues" evidence="8">
    <location>
        <begin position="553"/>
        <end position="574"/>
    </location>
</feature>
<comment type="catalytic activity">
    <reaction evidence="7">
        <text>ATP + H2O = ADP + phosphate + H(+)</text>
        <dbReference type="Rhea" id="RHEA:13065"/>
        <dbReference type="ChEBI" id="CHEBI:15377"/>
        <dbReference type="ChEBI" id="CHEBI:15378"/>
        <dbReference type="ChEBI" id="CHEBI:30616"/>
        <dbReference type="ChEBI" id="CHEBI:43474"/>
        <dbReference type="ChEBI" id="CHEBI:456216"/>
        <dbReference type="EC" id="3.6.4.13"/>
    </reaction>
</comment>
<dbReference type="EMBL" id="JAACJJ010000028">
    <property type="protein sequence ID" value="KAF5321238.1"/>
    <property type="molecule type" value="Genomic_DNA"/>
</dbReference>
<dbReference type="PANTHER" id="PTHR24031">
    <property type="entry name" value="RNA HELICASE"/>
    <property type="match status" value="1"/>
</dbReference>
<dbReference type="GO" id="GO:0005524">
    <property type="term" value="F:ATP binding"/>
    <property type="evidence" value="ECO:0007669"/>
    <property type="project" value="UniProtKB-UniRule"/>
</dbReference>
<dbReference type="OrthoDB" id="193716at2759"/>
<comment type="function">
    <text evidence="7">RNA helicase.</text>
</comment>
<dbReference type="EC" id="3.6.4.13" evidence="7"/>
<evidence type="ECO:0000256" key="3">
    <source>
        <dbReference type="ARBA" id="ARBA00022806"/>
    </source>
</evidence>
<dbReference type="InterPro" id="IPR014001">
    <property type="entry name" value="Helicase_ATP-bd"/>
</dbReference>
<dbReference type="AlphaFoldDB" id="A0A8H5F2U7"/>
<dbReference type="InterPro" id="IPR027417">
    <property type="entry name" value="P-loop_NTPase"/>
</dbReference>
<evidence type="ECO:0000256" key="4">
    <source>
        <dbReference type="ARBA" id="ARBA00022840"/>
    </source>
</evidence>
<dbReference type="GO" id="GO:0003723">
    <property type="term" value="F:RNA binding"/>
    <property type="evidence" value="ECO:0007669"/>
    <property type="project" value="UniProtKB-UniRule"/>
</dbReference>
<dbReference type="PROSITE" id="PS51194">
    <property type="entry name" value="HELICASE_CTER"/>
    <property type="match status" value="1"/>
</dbReference>
<dbReference type="InterPro" id="IPR011545">
    <property type="entry name" value="DEAD/DEAH_box_helicase_dom"/>
</dbReference>
<organism evidence="11 12">
    <name type="scientific">Psilocybe cf. subviscida</name>
    <dbReference type="NCBI Taxonomy" id="2480587"/>
    <lineage>
        <taxon>Eukaryota</taxon>
        <taxon>Fungi</taxon>
        <taxon>Dikarya</taxon>
        <taxon>Basidiomycota</taxon>
        <taxon>Agaricomycotina</taxon>
        <taxon>Agaricomycetes</taxon>
        <taxon>Agaricomycetidae</taxon>
        <taxon>Agaricales</taxon>
        <taxon>Agaricineae</taxon>
        <taxon>Strophariaceae</taxon>
        <taxon>Psilocybe</taxon>
    </lineage>
</organism>
<feature type="region of interest" description="Disordered" evidence="8">
    <location>
        <begin position="542"/>
        <end position="618"/>
    </location>
</feature>
<sequence>MMKATTTRAPRRRGPYHGPSRPASNATARAVDPPSPIRAPTPELSIPIPTDTMRFGDLGKHNLLSPILLQTILEDLKFDYMMPVQSATLHDLLAGRIDCLAQAKTGTGKTIAFLLPAIQTMLNKQRKPGSGISLLVISPTRELAMQIGKEAQQLLQRLPQYTVGLAIGGTNKDKEEKVILNGCDILVATPGRLYDHLSDQRVKNQFRSLDTLVLDEADRLLDMGFMNSLKEIIACLPDKVQSRRQGMLFSATIAPHVQKFAHLVLSNGYKFISTIPEGEAATHERVPQFLVTVPTFSDSTSALVSVLRSECATTGAADFKAIVFAPTAAQADWYGRVLSALRPSYLPPVSVLHSRLSQNARTRITDTFRNASSAVIVATDVIARGMDFPNVSTVVQVGAAMDRESYIHRLGRTARAGREGRSVLIVARDEQFFPTKVLRMNFEGFTPSEAAAPSGTLPDPQTDTEVRRVAESIEESTKTKAYQAWLGYYKGFLKSMQWSEQRLVSEANTFATTGLLYADGVPPLQKTTVGKMGLKGVPGLNVVANLPKPPRGPGGAPRTGGGEGRSAGSGGLGRPDGQQQQRQQLQKPQDAKPKVNGGGGGGHRRRGGGGRNNGGAAS</sequence>
<comment type="similarity">
    <text evidence="6">Belongs to the DEAD box helicase family.</text>
</comment>
<keyword evidence="5 7" id="KW-0694">RNA-binding</keyword>
<dbReference type="CDD" id="cd17964">
    <property type="entry name" value="DEADc_MSS116"/>
    <property type="match status" value="1"/>
</dbReference>
<feature type="compositionally biased region" description="Gly residues" evidence="8">
    <location>
        <begin position="609"/>
        <end position="618"/>
    </location>
</feature>
<dbReference type="GO" id="GO:0003724">
    <property type="term" value="F:RNA helicase activity"/>
    <property type="evidence" value="ECO:0007669"/>
    <property type="project" value="UniProtKB-EC"/>
</dbReference>
<feature type="domain" description="Helicase ATP-binding" evidence="9">
    <location>
        <begin position="90"/>
        <end position="271"/>
    </location>
</feature>
<dbReference type="InterPro" id="IPR001650">
    <property type="entry name" value="Helicase_C-like"/>
</dbReference>
<evidence type="ECO:0000256" key="6">
    <source>
        <dbReference type="RuleBase" id="RU000492"/>
    </source>
</evidence>
<dbReference type="Proteomes" id="UP000567179">
    <property type="component" value="Unassembled WGS sequence"/>
</dbReference>
<evidence type="ECO:0000256" key="7">
    <source>
        <dbReference type="RuleBase" id="RU365068"/>
    </source>
</evidence>
<evidence type="ECO:0000256" key="2">
    <source>
        <dbReference type="ARBA" id="ARBA00022801"/>
    </source>
</evidence>
<name>A0A8H5F2U7_9AGAR</name>
<feature type="region of interest" description="Disordered" evidence="8">
    <location>
        <begin position="1"/>
        <end position="48"/>
    </location>
</feature>
<comment type="domain">
    <text evidence="7">The Q motif is unique to and characteristic of the DEAD box family of RNA helicases and controls ATP binding and hydrolysis.</text>
</comment>
<dbReference type="InterPro" id="IPR000629">
    <property type="entry name" value="RNA-helicase_DEAD-box_CS"/>
</dbReference>
<keyword evidence="2 6" id="KW-0378">Hydrolase</keyword>
<dbReference type="Pfam" id="PF00271">
    <property type="entry name" value="Helicase_C"/>
    <property type="match status" value="1"/>
</dbReference>
<evidence type="ECO:0000256" key="5">
    <source>
        <dbReference type="ARBA" id="ARBA00022884"/>
    </source>
</evidence>
<dbReference type="CDD" id="cd18787">
    <property type="entry name" value="SF2_C_DEAD"/>
    <property type="match status" value="1"/>
</dbReference>
<accession>A0A8H5F2U7</accession>
<gene>
    <name evidence="11" type="ORF">D9619_001167</name>
</gene>
<proteinExistence type="inferred from homology"/>
<keyword evidence="1 6" id="KW-0547">Nucleotide-binding</keyword>
<evidence type="ECO:0000313" key="12">
    <source>
        <dbReference type="Proteomes" id="UP000567179"/>
    </source>
</evidence>
<evidence type="ECO:0000256" key="8">
    <source>
        <dbReference type="SAM" id="MobiDB-lite"/>
    </source>
</evidence>
<feature type="compositionally biased region" description="Low complexity" evidence="8">
    <location>
        <begin position="575"/>
        <end position="588"/>
    </location>
</feature>
<protein>
    <recommendedName>
        <fullName evidence="7">ATP-dependent RNA helicase</fullName>
        <ecNumber evidence="7">3.6.4.13</ecNumber>
    </recommendedName>
</protein>
<dbReference type="Pfam" id="PF00270">
    <property type="entry name" value="DEAD"/>
    <property type="match status" value="1"/>
</dbReference>
<dbReference type="PROSITE" id="PS51192">
    <property type="entry name" value="HELICASE_ATP_BIND_1"/>
    <property type="match status" value="1"/>
</dbReference>
<keyword evidence="4 6" id="KW-0067">ATP-binding</keyword>
<comment type="caution">
    <text evidence="11">The sequence shown here is derived from an EMBL/GenBank/DDBJ whole genome shotgun (WGS) entry which is preliminary data.</text>
</comment>
<dbReference type="Gene3D" id="3.40.50.300">
    <property type="entry name" value="P-loop containing nucleotide triphosphate hydrolases"/>
    <property type="match status" value="2"/>
</dbReference>
<dbReference type="GO" id="GO:0016787">
    <property type="term" value="F:hydrolase activity"/>
    <property type="evidence" value="ECO:0007669"/>
    <property type="project" value="UniProtKB-KW"/>
</dbReference>
<evidence type="ECO:0000259" key="9">
    <source>
        <dbReference type="PROSITE" id="PS51192"/>
    </source>
</evidence>
<feature type="domain" description="Helicase C-terminal" evidence="10">
    <location>
        <begin position="299"/>
        <end position="465"/>
    </location>
</feature>
<evidence type="ECO:0000256" key="1">
    <source>
        <dbReference type="ARBA" id="ARBA00022741"/>
    </source>
</evidence>
<reference evidence="11 12" key="1">
    <citation type="journal article" date="2020" name="ISME J.">
        <title>Uncovering the hidden diversity of litter-decomposition mechanisms in mushroom-forming fungi.</title>
        <authorList>
            <person name="Floudas D."/>
            <person name="Bentzer J."/>
            <person name="Ahren D."/>
            <person name="Johansson T."/>
            <person name="Persson P."/>
            <person name="Tunlid A."/>
        </authorList>
    </citation>
    <scope>NUCLEOTIDE SEQUENCE [LARGE SCALE GENOMIC DNA]</scope>
    <source>
        <strain evidence="11 12">CBS 101986</strain>
    </source>
</reference>
<keyword evidence="12" id="KW-1185">Reference proteome</keyword>
<dbReference type="PROSITE" id="PS00039">
    <property type="entry name" value="DEAD_ATP_HELICASE"/>
    <property type="match status" value="1"/>
</dbReference>